<dbReference type="Pfam" id="PF12796">
    <property type="entry name" value="Ank_2"/>
    <property type="match status" value="2"/>
</dbReference>
<accession>A0AA86SRB9</accession>
<evidence type="ECO:0000313" key="5">
    <source>
        <dbReference type="Proteomes" id="UP001189624"/>
    </source>
</evidence>
<dbReference type="InterPro" id="IPR026961">
    <property type="entry name" value="PGG_dom"/>
</dbReference>
<dbReference type="SMART" id="SM00248">
    <property type="entry name" value="ANK"/>
    <property type="match status" value="4"/>
</dbReference>
<proteinExistence type="predicted"/>
<sequence length="492" mass="55729">MGAASGNWSEASSYVKFHPYWWRNPLNAVGTTALHVAVSMEQTSFVEKLMHCMSREDLENYKAEGNTAFCLAAITGNEKIVEILFCKNPRLLWIRDQNHLLPIQLASSAGHIDLTEFLFQKTSEDKQNKLTFQDVAEIAHRDIVSSVFNGMEKEKETMNHAQLSKAIFNAAESGSIWILKLLFEHHPDLLFEVNSSKQSLLHIAILHRHESVYRLILSKGAAKNVLIKLADIEDNTVLHLAAKMTQPNGRSGLSADYVLMRSEERWFQMVEKIVPAAMKTMRNKYNETPEELFYESHKKLHKESISGLQDVANTLIVVATLIISLGISGAMTIPIENTDGTNTPFFTRKIWYTFFFLSVAFGTCFCVSSMFFYASVILPSSWAKPKEESVRLRQTKLVFGNVSLFVSVALMFSALISASVLIFEFLSSWILYFTCGLGVVVFIVHLTLDYKRWIGIACSVLSYLEDSPGKRAKLIWPIYKIYVFLTWAKKNA</sequence>
<dbReference type="EMBL" id="OY731403">
    <property type="protein sequence ID" value="CAJ1961991.1"/>
    <property type="molecule type" value="Genomic_DNA"/>
</dbReference>
<protein>
    <recommendedName>
        <fullName evidence="3">PGG domain-containing protein</fullName>
    </recommendedName>
</protein>
<dbReference type="InterPro" id="IPR002110">
    <property type="entry name" value="Ankyrin_rpt"/>
</dbReference>
<comment type="subcellular location">
    <subcellularLocation>
        <location evidence="1">Cell membrane</location>
        <topology evidence="1">Peripheral membrane protein</topology>
        <orientation evidence="1">Cytoplasmic side</orientation>
    </subcellularLocation>
</comment>
<organism evidence="4 5">
    <name type="scientific">Sphenostylis stenocarpa</name>
    <dbReference type="NCBI Taxonomy" id="92480"/>
    <lineage>
        <taxon>Eukaryota</taxon>
        <taxon>Viridiplantae</taxon>
        <taxon>Streptophyta</taxon>
        <taxon>Embryophyta</taxon>
        <taxon>Tracheophyta</taxon>
        <taxon>Spermatophyta</taxon>
        <taxon>Magnoliopsida</taxon>
        <taxon>eudicotyledons</taxon>
        <taxon>Gunneridae</taxon>
        <taxon>Pentapetalae</taxon>
        <taxon>rosids</taxon>
        <taxon>fabids</taxon>
        <taxon>Fabales</taxon>
        <taxon>Fabaceae</taxon>
        <taxon>Papilionoideae</taxon>
        <taxon>50 kb inversion clade</taxon>
        <taxon>NPAAA clade</taxon>
        <taxon>indigoferoid/millettioid clade</taxon>
        <taxon>Phaseoleae</taxon>
        <taxon>Sphenostylis</taxon>
    </lineage>
</organism>
<dbReference type="AlphaFoldDB" id="A0AA86SRB9"/>
<dbReference type="Proteomes" id="UP001189624">
    <property type="component" value="Chromosome 6"/>
</dbReference>
<gene>
    <name evidence="4" type="ORF">AYBTSS11_LOCUS19012</name>
</gene>
<dbReference type="Gramene" id="rna-AYBTSS11_LOCUS19012">
    <property type="protein sequence ID" value="CAJ1961991.1"/>
    <property type="gene ID" value="gene-AYBTSS11_LOCUS19012"/>
</dbReference>
<feature type="transmembrane region" description="Helical" evidence="2">
    <location>
        <begin position="350"/>
        <end position="376"/>
    </location>
</feature>
<keyword evidence="2" id="KW-0812">Transmembrane</keyword>
<evidence type="ECO:0000259" key="3">
    <source>
        <dbReference type="Pfam" id="PF13962"/>
    </source>
</evidence>
<evidence type="ECO:0000313" key="4">
    <source>
        <dbReference type="EMBL" id="CAJ1961991.1"/>
    </source>
</evidence>
<dbReference type="PANTHER" id="PTHR24177">
    <property type="entry name" value="CASKIN"/>
    <property type="match status" value="1"/>
</dbReference>
<dbReference type="InterPro" id="IPR036770">
    <property type="entry name" value="Ankyrin_rpt-contain_sf"/>
</dbReference>
<dbReference type="SUPFAM" id="SSF48403">
    <property type="entry name" value="Ankyrin repeat"/>
    <property type="match status" value="1"/>
</dbReference>
<dbReference type="Pfam" id="PF13962">
    <property type="entry name" value="PGG"/>
    <property type="match status" value="1"/>
</dbReference>
<keyword evidence="2" id="KW-0472">Membrane</keyword>
<reference evidence="4" key="1">
    <citation type="submission" date="2023-10" db="EMBL/GenBank/DDBJ databases">
        <authorList>
            <person name="Domelevo Entfellner J.-B."/>
        </authorList>
    </citation>
    <scope>NUCLEOTIDE SEQUENCE</scope>
</reference>
<feature type="transmembrane region" description="Helical" evidence="2">
    <location>
        <begin position="397"/>
        <end position="423"/>
    </location>
</feature>
<dbReference type="Gene3D" id="1.25.40.20">
    <property type="entry name" value="Ankyrin repeat-containing domain"/>
    <property type="match status" value="2"/>
</dbReference>
<keyword evidence="5" id="KW-1185">Reference proteome</keyword>
<dbReference type="PANTHER" id="PTHR24177:SF473">
    <property type="entry name" value="PROTEIN, PUTATIVE-RELATED"/>
    <property type="match status" value="1"/>
</dbReference>
<evidence type="ECO:0000256" key="1">
    <source>
        <dbReference type="ARBA" id="ARBA00004413"/>
    </source>
</evidence>
<dbReference type="GO" id="GO:0005886">
    <property type="term" value="C:plasma membrane"/>
    <property type="evidence" value="ECO:0007669"/>
    <property type="project" value="UniProtKB-SubCell"/>
</dbReference>
<feature type="transmembrane region" description="Helical" evidence="2">
    <location>
        <begin position="429"/>
        <end position="448"/>
    </location>
</feature>
<feature type="domain" description="PGG" evidence="3">
    <location>
        <begin position="307"/>
        <end position="420"/>
    </location>
</feature>
<name>A0AA86SRB9_9FABA</name>
<evidence type="ECO:0000256" key="2">
    <source>
        <dbReference type="SAM" id="Phobius"/>
    </source>
</evidence>
<feature type="transmembrane region" description="Helical" evidence="2">
    <location>
        <begin position="311"/>
        <end position="330"/>
    </location>
</feature>
<keyword evidence="2" id="KW-1133">Transmembrane helix</keyword>